<gene>
    <name evidence="3" type="primary">hafE</name>
</gene>
<dbReference type="InterPro" id="IPR000259">
    <property type="entry name" value="Adhesion_dom_fimbrial"/>
</dbReference>
<dbReference type="GO" id="GO:0009289">
    <property type="term" value="C:pilus"/>
    <property type="evidence" value="ECO:0007669"/>
    <property type="project" value="InterPro"/>
</dbReference>
<dbReference type="SUPFAM" id="SSF49401">
    <property type="entry name" value="Bacterial adhesins"/>
    <property type="match status" value="1"/>
</dbReference>
<feature type="region of interest" description="Disordered" evidence="1">
    <location>
        <begin position="374"/>
        <end position="393"/>
    </location>
</feature>
<accession>P94815</accession>
<protein>
    <submittedName>
        <fullName evidence="3">Pilin</fullName>
    </submittedName>
</protein>
<reference evidence="3" key="1">
    <citation type="journal article" date="1996" name="J. Bacteriol.">
        <title>Duplication of pilus gene complexes of Haemophilus influenzae biogroup aegyptius.</title>
        <authorList>
            <person name="Read T.D."/>
            <person name="Dowdell M."/>
            <person name="Satola S.W."/>
            <person name="Farley M.M."/>
        </authorList>
    </citation>
    <scope>NUCLEOTIDE SEQUENCE</scope>
    <source>
        <strain evidence="3">F3031</strain>
    </source>
</reference>
<evidence type="ECO:0000256" key="1">
    <source>
        <dbReference type="SAM" id="MobiDB-lite"/>
    </source>
</evidence>
<dbReference type="GO" id="GO:0043709">
    <property type="term" value="P:cell adhesion involved in single-species biofilm formation"/>
    <property type="evidence" value="ECO:0007669"/>
    <property type="project" value="TreeGrafter"/>
</dbReference>
<name>P94815_HAEIF</name>
<feature type="compositionally biased region" description="Polar residues" evidence="1">
    <location>
        <begin position="376"/>
        <end position="390"/>
    </location>
</feature>
<dbReference type="AlphaFoldDB" id="P94815"/>
<dbReference type="Gene3D" id="2.60.40.1090">
    <property type="entry name" value="Fimbrial-type adhesion domain"/>
    <property type="match status" value="1"/>
</dbReference>
<sequence>MKTLKSSPLHLSLLPYLMGLLFLFSAYPAMAGPKQASSGQVQGLRKVFTFNGDNSRLIALSTKPEIVLFSKALNNPKYDIFDGNIATTLPTPFTDWIPTNVTGDSGYSFRDFTCGGCSPLTLPLNFHLNTAKLENTNMKDPNTGDSIFKIKDHPELGVSFQLGTRYQGRDDYLAPLNFGINNTARIGSVQLYFGNTVSIFFLLRAKLHLIDNSIPNGMKRIPTLDLDLGYIKMEPVSFKPKVITFAIRDNGRINVNLKTPQVMLLEKQRQCFLVSREKNKTVPLKEVKKSVFDNIEEIEGGEFRLSVSCDKTENQINRQWLFPRVMITFKGENGTNNNGLSDLLKTEKGNDQAKGVSLRIKRQNGTDTVKYGLDSPQMNNPGQFQLQKQPSEADKNAQETFKVYYVKDQTRGTLTEGKVNAAATFTMSYQ</sequence>
<dbReference type="Pfam" id="PF00419">
    <property type="entry name" value="Fimbrial"/>
    <property type="match status" value="1"/>
</dbReference>
<dbReference type="InterPro" id="IPR050263">
    <property type="entry name" value="Bact_Fimbrial_Adh_Pro"/>
</dbReference>
<dbReference type="PANTHER" id="PTHR33420">
    <property type="entry name" value="FIMBRIAL SUBUNIT ELFA-RELATED"/>
    <property type="match status" value="1"/>
</dbReference>
<proteinExistence type="predicted"/>
<dbReference type="EMBL" id="U54780">
    <property type="protein sequence ID" value="AAB70875.1"/>
    <property type="molecule type" value="Genomic_DNA"/>
</dbReference>
<dbReference type="InterPro" id="IPR036937">
    <property type="entry name" value="Adhesion_dom_fimbrial_sf"/>
</dbReference>
<feature type="domain" description="Fimbrial-type adhesion" evidence="2">
    <location>
        <begin position="267"/>
        <end position="430"/>
    </location>
</feature>
<organism evidence="3">
    <name type="scientific">Haemophilus influenzae biotype aegyptius</name>
    <dbReference type="NCBI Taxonomy" id="725"/>
    <lineage>
        <taxon>Bacteria</taxon>
        <taxon>Pseudomonadati</taxon>
        <taxon>Pseudomonadota</taxon>
        <taxon>Gammaproteobacteria</taxon>
        <taxon>Pasteurellales</taxon>
        <taxon>Pasteurellaceae</taxon>
        <taxon>Haemophilus</taxon>
    </lineage>
</organism>
<dbReference type="PANTHER" id="PTHR33420:SF26">
    <property type="entry name" value="FIMBRIAL SUBUNIT"/>
    <property type="match status" value="1"/>
</dbReference>
<dbReference type="RefSeq" id="WP_013526057.1">
    <property type="nucleotide sequence ID" value="NZ_CP043770.1"/>
</dbReference>
<evidence type="ECO:0000313" key="3">
    <source>
        <dbReference type="EMBL" id="AAB70875.1"/>
    </source>
</evidence>
<dbReference type="InterPro" id="IPR008966">
    <property type="entry name" value="Adhesion_dom_sf"/>
</dbReference>
<evidence type="ECO:0000259" key="2">
    <source>
        <dbReference type="Pfam" id="PF00419"/>
    </source>
</evidence>